<feature type="transmembrane region" description="Helical" evidence="7">
    <location>
        <begin position="14"/>
        <end position="35"/>
    </location>
</feature>
<comment type="subcellular location">
    <subcellularLocation>
        <location evidence="1">Cell membrane</location>
        <topology evidence="1">Multi-pass membrane protein</topology>
    </subcellularLocation>
    <subcellularLocation>
        <location evidence="6">Membrane</location>
        <topology evidence="6">Multi-pass membrane protein</topology>
    </subcellularLocation>
</comment>
<dbReference type="GO" id="GO:0005886">
    <property type="term" value="C:plasma membrane"/>
    <property type="evidence" value="ECO:0007669"/>
    <property type="project" value="UniProtKB-SubCell"/>
</dbReference>
<dbReference type="OrthoDB" id="9805133at2"/>
<evidence type="ECO:0000256" key="5">
    <source>
        <dbReference type="ARBA" id="ARBA00023136"/>
    </source>
</evidence>
<evidence type="ECO:0000256" key="1">
    <source>
        <dbReference type="ARBA" id="ARBA00004651"/>
    </source>
</evidence>
<dbReference type="PATRIC" id="fig|52.7.peg.5739"/>
<dbReference type="Proteomes" id="UP000067626">
    <property type="component" value="Chromosome"/>
</dbReference>
<evidence type="ECO:0000256" key="4">
    <source>
        <dbReference type="ARBA" id="ARBA00022989"/>
    </source>
</evidence>
<keyword evidence="2" id="KW-1003">Cell membrane</keyword>
<evidence type="ECO:0000256" key="3">
    <source>
        <dbReference type="ARBA" id="ARBA00022692"/>
    </source>
</evidence>
<evidence type="ECO:0000256" key="2">
    <source>
        <dbReference type="ARBA" id="ARBA00022475"/>
    </source>
</evidence>
<sequence length="245" mass="25745">MQFTLVELWGHMGLFARLVVICLGIMSVASLIVFGERLLVSLKSKGASRDFAVRVGPLLAKGDLEAAASSVKPKSELGYLGRVINAGLVAYQNSAPSKLPAPHDERDGVFDSVARALERQSQREIISLKRGYGLIATVGSTAPFVGLLGTVMGIVTAFQMMADSGSGGLGTVSAGIAEALVTTAFGLLVAIPAVMAYNWLQGWIDARSIDIAESSNEFLDIVAKRLDGRLGADADDDSDSEEEAA</sequence>
<evidence type="ECO:0000259" key="8">
    <source>
        <dbReference type="Pfam" id="PF01618"/>
    </source>
</evidence>
<dbReference type="InterPro" id="IPR002898">
    <property type="entry name" value="MotA_ExbB_proton_chnl"/>
</dbReference>
<keyword evidence="9" id="KW-0969">Cilium</keyword>
<organism evidence="9 10">
    <name type="scientific">Chondromyces crocatus</name>
    <dbReference type="NCBI Taxonomy" id="52"/>
    <lineage>
        <taxon>Bacteria</taxon>
        <taxon>Pseudomonadati</taxon>
        <taxon>Myxococcota</taxon>
        <taxon>Polyangia</taxon>
        <taxon>Polyangiales</taxon>
        <taxon>Polyangiaceae</taxon>
        <taxon>Chondromyces</taxon>
    </lineage>
</organism>
<feature type="transmembrane region" description="Helical" evidence="7">
    <location>
        <begin position="179"/>
        <end position="200"/>
    </location>
</feature>
<evidence type="ECO:0000313" key="9">
    <source>
        <dbReference type="EMBL" id="AKT41032.1"/>
    </source>
</evidence>
<dbReference type="GO" id="GO:0017038">
    <property type="term" value="P:protein import"/>
    <property type="evidence" value="ECO:0007669"/>
    <property type="project" value="TreeGrafter"/>
</dbReference>
<keyword evidence="9" id="KW-0966">Cell projection</keyword>
<keyword evidence="10" id="KW-1185">Reference proteome</keyword>
<dbReference type="Pfam" id="PF01618">
    <property type="entry name" value="MotA_ExbB"/>
    <property type="match status" value="1"/>
</dbReference>
<keyword evidence="5 7" id="KW-0472">Membrane</keyword>
<dbReference type="AlphaFoldDB" id="A0A0K1EK29"/>
<dbReference type="EMBL" id="CP012159">
    <property type="protein sequence ID" value="AKT41032.1"/>
    <property type="molecule type" value="Genomic_DNA"/>
</dbReference>
<comment type="similarity">
    <text evidence="6">Belongs to the exbB/tolQ family.</text>
</comment>
<keyword evidence="3 7" id="KW-0812">Transmembrane</keyword>
<evidence type="ECO:0000313" key="10">
    <source>
        <dbReference type="Proteomes" id="UP000067626"/>
    </source>
</evidence>
<reference evidence="9 10" key="1">
    <citation type="submission" date="2015-07" db="EMBL/GenBank/DDBJ databases">
        <title>Genome analysis of myxobacterium Chondromyces crocatus Cm c5 reveals a high potential for natural compound synthesis and the genetic basis for the loss of fruiting body formation.</title>
        <authorList>
            <person name="Zaburannyi N."/>
            <person name="Bunk B."/>
            <person name="Maier J."/>
            <person name="Overmann J."/>
            <person name="Mueller R."/>
        </authorList>
    </citation>
    <scope>NUCLEOTIDE SEQUENCE [LARGE SCALE GENOMIC DNA]</scope>
    <source>
        <strain evidence="9 10">Cm c5</strain>
    </source>
</reference>
<keyword evidence="6" id="KW-0653">Protein transport</keyword>
<keyword evidence="9" id="KW-0282">Flagellum</keyword>
<feature type="transmembrane region" description="Helical" evidence="7">
    <location>
        <begin position="132"/>
        <end position="159"/>
    </location>
</feature>
<keyword evidence="4 7" id="KW-1133">Transmembrane helix</keyword>
<name>A0A0K1EK29_CHOCO</name>
<keyword evidence="6" id="KW-0813">Transport</keyword>
<dbReference type="RefSeq" id="WP_050432871.1">
    <property type="nucleotide sequence ID" value="NZ_CP012159.1"/>
</dbReference>
<gene>
    <name evidence="9" type="primary">motA</name>
    <name evidence="9" type="ORF">CMC5_051900</name>
</gene>
<dbReference type="InterPro" id="IPR050790">
    <property type="entry name" value="ExbB/TolQ_transport"/>
</dbReference>
<dbReference type="PANTHER" id="PTHR30625">
    <property type="entry name" value="PROTEIN TOLQ"/>
    <property type="match status" value="1"/>
</dbReference>
<evidence type="ECO:0000256" key="7">
    <source>
        <dbReference type="SAM" id="Phobius"/>
    </source>
</evidence>
<evidence type="ECO:0000256" key="6">
    <source>
        <dbReference type="RuleBase" id="RU004057"/>
    </source>
</evidence>
<dbReference type="STRING" id="52.CMC5_051900"/>
<proteinExistence type="inferred from homology"/>
<protein>
    <submittedName>
        <fullName evidence="9">Flagellar motor protein MotA</fullName>
    </submittedName>
</protein>
<feature type="domain" description="MotA/TolQ/ExbB proton channel" evidence="8">
    <location>
        <begin position="111"/>
        <end position="207"/>
    </location>
</feature>
<accession>A0A0K1EK29</accession>
<dbReference type="KEGG" id="ccro:CMC5_051900"/>
<dbReference type="PANTHER" id="PTHR30625:SF3">
    <property type="entry name" value="TOL-PAL SYSTEM PROTEIN TOLQ"/>
    <property type="match status" value="1"/>
</dbReference>